<evidence type="ECO:0000313" key="2">
    <source>
        <dbReference type="EMBL" id="TFH77635.1"/>
    </source>
</evidence>
<accession>A0A4Y8V925</accession>
<keyword evidence="1" id="KW-0472">Membrane</keyword>
<keyword evidence="1" id="KW-0812">Transmembrane</keyword>
<evidence type="ECO:0000256" key="1">
    <source>
        <dbReference type="SAM" id="Phobius"/>
    </source>
</evidence>
<feature type="transmembrane region" description="Helical" evidence="1">
    <location>
        <begin position="113"/>
        <end position="129"/>
    </location>
</feature>
<dbReference type="Proteomes" id="UP000297872">
    <property type="component" value="Unassembled WGS sequence"/>
</dbReference>
<proteinExistence type="predicted"/>
<dbReference type="RefSeq" id="WP_134844050.1">
    <property type="nucleotide sequence ID" value="NZ_DAWDDY010000138.1"/>
</dbReference>
<comment type="caution">
    <text evidence="2">The sequence shown here is derived from an EMBL/GenBank/DDBJ whole genome shotgun (WGS) entry which is preliminary data.</text>
</comment>
<evidence type="ECO:0000313" key="3">
    <source>
        <dbReference type="Proteomes" id="UP000297872"/>
    </source>
</evidence>
<protein>
    <submittedName>
        <fullName evidence="2">Uncharacterized protein</fullName>
    </submittedName>
</protein>
<feature type="transmembrane region" description="Helical" evidence="1">
    <location>
        <begin position="84"/>
        <end position="107"/>
    </location>
</feature>
<dbReference type="GeneID" id="302996061"/>
<dbReference type="AlphaFoldDB" id="A0A4Y8V925"/>
<keyword evidence="1" id="KW-1133">Transmembrane helix</keyword>
<organism evidence="2 3">
    <name type="scientific">Segatella hominis</name>
    <dbReference type="NCBI Taxonomy" id="2518605"/>
    <lineage>
        <taxon>Bacteria</taxon>
        <taxon>Pseudomonadati</taxon>
        <taxon>Bacteroidota</taxon>
        <taxon>Bacteroidia</taxon>
        <taxon>Bacteroidales</taxon>
        <taxon>Prevotellaceae</taxon>
        <taxon>Segatella</taxon>
    </lineage>
</organism>
<name>A0A4Y8V925_9BACT</name>
<keyword evidence="3" id="KW-1185">Reference proteome</keyword>
<reference evidence="2 3" key="1">
    <citation type="submission" date="2019-02" db="EMBL/GenBank/DDBJ databases">
        <title>Draft Genome Sequence of the Prevotella sp. BCRC 81118, Isolated from Human Feces.</title>
        <authorList>
            <person name="Huang C.-H."/>
        </authorList>
    </citation>
    <scope>NUCLEOTIDE SEQUENCE [LARGE SCALE GENOMIC DNA]</scope>
    <source>
        <strain evidence="2 3">BCRC 81118</strain>
    </source>
</reference>
<feature type="transmembrane region" description="Helical" evidence="1">
    <location>
        <begin position="40"/>
        <end position="64"/>
    </location>
</feature>
<dbReference type="OrthoDB" id="1082490at2"/>
<gene>
    <name evidence="2" type="ORF">EXN75_12315</name>
</gene>
<feature type="transmembrane region" description="Helical" evidence="1">
    <location>
        <begin position="9"/>
        <end position="28"/>
    </location>
</feature>
<sequence length="144" mass="16351">MNLKFSQRILLINFWVLLLAAILMVLLYETEILEPGTLLFGAEFVFLMQVIMEFLTIAVIPLALKLFAFKVVKRKLVTGKGAALLPWGTARINMLCLPMLVNTFMYYQTMSPAFGYMAIILFLCVFFIYPSMARCVSETEDVSA</sequence>
<dbReference type="EMBL" id="SGVY01000038">
    <property type="protein sequence ID" value="TFH77635.1"/>
    <property type="molecule type" value="Genomic_DNA"/>
</dbReference>